<dbReference type="Proteomes" id="UP001642540">
    <property type="component" value="Unassembled WGS sequence"/>
</dbReference>
<keyword evidence="8" id="KW-1185">Reference proteome</keyword>
<evidence type="ECO:0000256" key="2">
    <source>
        <dbReference type="ARBA" id="ARBA00022692"/>
    </source>
</evidence>
<feature type="transmembrane region" description="Helical" evidence="5">
    <location>
        <begin position="126"/>
        <end position="147"/>
    </location>
</feature>
<feature type="domain" description="Major facilitator superfamily (MFS) profile" evidence="6">
    <location>
        <begin position="21"/>
        <end position="476"/>
    </location>
</feature>
<evidence type="ECO:0000256" key="4">
    <source>
        <dbReference type="ARBA" id="ARBA00023136"/>
    </source>
</evidence>
<evidence type="ECO:0000313" key="8">
    <source>
        <dbReference type="Proteomes" id="UP001642540"/>
    </source>
</evidence>
<dbReference type="InterPro" id="IPR020846">
    <property type="entry name" value="MFS_dom"/>
</dbReference>
<organism evidence="7 8">
    <name type="scientific">Orchesella dallaii</name>
    <dbReference type="NCBI Taxonomy" id="48710"/>
    <lineage>
        <taxon>Eukaryota</taxon>
        <taxon>Metazoa</taxon>
        <taxon>Ecdysozoa</taxon>
        <taxon>Arthropoda</taxon>
        <taxon>Hexapoda</taxon>
        <taxon>Collembola</taxon>
        <taxon>Entomobryomorpha</taxon>
        <taxon>Entomobryoidea</taxon>
        <taxon>Orchesellidae</taxon>
        <taxon>Orchesellinae</taxon>
        <taxon>Orchesella</taxon>
    </lineage>
</organism>
<dbReference type="PANTHER" id="PTHR11662:SF399">
    <property type="entry name" value="FI19708P1-RELATED"/>
    <property type="match status" value="1"/>
</dbReference>
<dbReference type="PANTHER" id="PTHR11662">
    <property type="entry name" value="SOLUTE CARRIER FAMILY 17"/>
    <property type="match status" value="1"/>
</dbReference>
<dbReference type="CDD" id="cd17318">
    <property type="entry name" value="MFS_SLC17"/>
    <property type="match status" value="1"/>
</dbReference>
<keyword evidence="4 5" id="KW-0472">Membrane</keyword>
<dbReference type="InterPro" id="IPR036259">
    <property type="entry name" value="MFS_trans_sf"/>
</dbReference>
<evidence type="ECO:0000256" key="3">
    <source>
        <dbReference type="ARBA" id="ARBA00022989"/>
    </source>
</evidence>
<keyword evidence="2 5" id="KW-0812">Transmembrane</keyword>
<evidence type="ECO:0000259" key="6">
    <source>
        <dbReference type="PROSITE" id="PS50850"/>
    </source>
</evidence>
<comment type="subcellular location">
    <subcellularLocation>
        <location evidence="1">Membrane</location>
        <topology evidence="1">Multi-pass membrane protein</topology>
    </subcellularLocation>
</comment>
<dbReference type="InterPro" id="IPR011701">
    <property type="entry name" value="MFS"/>
</dbReference>
<feature type="transmembrane region" description="Helical" evidence="5">
    <location>
        <begin position="99"/>
        <end position="119"/>
    </location>
</feature>
<dbReference type="SUPFAM" id="SSF103473">
    <property type="entry name" value="MFS general substrate transporter"/>
    <property type="match status" value="1"/>
</dbReference>
<dbReference type="EMBL" id="CAXLJM020000041">
    <property type="protein sequence ID" value="CAL8109500.1"/>
    <property type="molecule type" value="Genomic_DNA"/>
</dbReference>
<sequence>MSSAKKPNEWGSRHTLSLAGFFMCALWYSMRFNMSFAIVAMVENPVQKQGINENDPEYKVTKKMCPALRSEYNESLINPNYPMEHTVQTFEWDERDQGLILGSFFWGYVITQLPGAILAQKFGGKFVIGLGMLATALLSLILPSAAIWGGKEAVVCIRILQGLFEGVVFPSLTVLLSKWTPPQERAHLSALCISGMPFGNAFTMLISGHLITAFGWPAMFYFPGVLTIIWLIFWITLVFSSPEQHPRISKTELEHLKNSLGTGKSECINISQVPWKEITCSVPFWAIFISQFFLAWGHNMLKSCGPKYLHSALRFDIRENSYLSATPDICQWIFCIGVGQLVDHLVANKCISLLHARKLCNTIGQWGSALMFCGIIFAGCNRWLAVVCYIMSGMINGAMFSGSIINPMDISPNYSGAIEGVINSAANIAGFGAPYLAGLILYHEPSIAGWRYVFLIPVVCNLIGNLAFLIGASVKIQKWNEIKNSNVVVTKL</sequence>
<keyword evidence="3 5" id="KW-1133">Transmembrane helix</keyword>
<proteinExistence type="predicted"/>
<accession>A0ABP1QNK5</accession>
<feature type="transmembrane region" description="Helical" evidence="5">
    <location>
        <begin position="383"/>
        <end position="405"/>
    </location>
</feature>
<dbReference type="PROSITE" id="PS50850">
    <property type="entry name" value="MFS"/>
    <property type="match status" value="1"/>
</dbReference>
<gene>
    <name evidence="7" type="ORF">ODALV1_LOCUS13425</name>
</gene>
<dbReference type="InterPro" id="IPR050382">
    <property type="entry name" value="MFS_Na/Anion_cotransporter"/>
</dbReference>
<comment type="caution">
    <text evidence="7">The sequence shown here is derived from an EMBL/GenBank/DDBJ whole genome shotgun (WGS) entry which is preliminary data.</text>
</comment>
<protein>
    <recommendedName>
        <fullName evidence="6">Major facilitator superfamily (MFS) profile domain-containing protein</fullName>
    </recommendedName>
</protein>
<name>A0ABP1QNK5_9HEXA</name>
<feature type="transmembrane region" description="Helical" evidence="5">
    <location>
        <begin position="220"/>
        <end position="240"/>
    </location>
</feature>
<feature type="transmembrane region" description="Helical" evidence="5">
    <location>
        <begin position="454"/>
        <end position="474"/>
    </location>
</feature>
<feature type="transmembrane region" description="Helical" evidence="5">
    <location>
        <begin position="159"/>
        <end position="176"/>
    </location>
</feature>
<dbReference type="Pfam" id="PF07690">
    <property type="entry name" value="MFS_1"/>
    <property type="match status" value="1"/>
</dbReference>
<feature type="transmembrane region" description="Helical" evidence="5">
    <location>
        <begin position="188"/>
        <end position="214"/>
    </location>
</feature>
<reference evidence="7 8" key="1">
    <citation type="submission" date="2024-08" db="EMBL/GenBank/DDBJ databases">
        <authorList>
            <person name="Cucini C."/>
            <person name="Frati F."/>
        </authorList>
    </citation>
    <scope>NUCLEOTIDE SEQUENCE [LARGE SCALE GENOMIC DNA]</scope>
</reference>
<evidence type="ECO:0000256" key="1">
    <source>
        <dbReference type="ARBA" id="ARBA00004141"/>
    </source>
</evidence>
<feature type="transmembrane region" description="Helical" evidence="5">
    <location>
        <begin position="417"/>
        <end position="442"/>
    </location>
</feature>
<dbReference type="Gene3D" id="1.20.1250.20">
    <property type="entry name" value="MFS general substrate transporter like domains"/>
    <property type="match status" value="2"/>
</dbReference>
<evidence type="ECO:0000313" key="7">
    <source>
        <dbReference type="EMBL" id="CAL8109500.1"/>
    </source>
</evidence>
<evidence type="ECO:0000256" key="5">
    <source>
        <dbReference type="SAM" id="Phobius"/>
    </source>
</evidence>